<keyword evidence="5" id="KW-1185">Reference proteome</keyword>
<dbReference type="AlphaFoldDB" id="A0A6P2CZT7"/>
<evidence type="ECO:0000313" key="4">
    <source>
        <dbReference type="EMBL" id="VTR93866.1"/>
    </source>
</evidence>
<evidence type="ECO:0000313" key="5">
    <source>
        <dbReference type="Proteomes" id="UP000464178"/>
    </source>
</evidence>
<dbReference type="PANTHER" id="PTHR43877:SF2">
    <property type="entry name" value="AMINOALKYLPHOSPHONATE N-ACETYLTRANSFERASE-RELATED"/>
    <property type="match status" value="1"/>
</dbReference>
<feature type="domain" description="N-acetyltransferase" evidence="3">
    <location>
        <begin position="2"/>
        <end position="156"/>
    </location>
</feature>
<keyword evidence="2" id="KW-0012">Acyltransferase</keyword>
<dbReference type="Gene3D" id="3.40.630.30">
    <property type="match status" value="1"/>
</dbReference>
<dbReference type="PROSITE" id="PS51186">
    <property type="entry name" value="GNAT"/>
    <property type="match status" value="1"/>
</dbReference>
<dbReference type="CDD" id="cd04301">
    <property type="entry name" value="NAT_SF"/>
    <property type="match status" value="1"/>
</dbReference>
<keyword evidence="1 4" id="KW-0808">Transferase</keyword>
<reference evidence="4 5" key="1">
    <citation type="submission" date="2019-05" db="EMBL/GenBank/DDBJ databases">
        <authorList>
            <consortium name="Science for Life Laboratories"/>
        </authorList>
    </citation>
    <scope>NUCLEOTIDE SEQUENCE [LARGE SCALE GENOMIC DNA]</scope>
    <source>
        <strain evidence="4">Soil9</strain>
    </source>
</reference>
<name>A0A6P2CZT7_9BACT</name>
<dbReference type="PANTHER" id="PTHR43877">
    <property type="entry name" value="AMINOALKYLPHOSPHONATE N-ACETYLTRANSFERASE-RELATED-RELATED"/>
    <property type="match status" value="1"/>
</dbReference>
<dbReference type="RefSeq" id="WP_162668521.1">
    <property type="nucleotide sequence ID" value="NZ_LR593886.1"/>
</dbReference>
<accession>A0A6P2CZT7</accession>
<dbReference type="GO" id="GO:0016747">
    <property type="term" value="F:acyltransferase activity, transferring groups other than amino-acyl groups"/>
    <property type="evidence" value="ECO:0007669"/>
    <property type="project" value="InterPro"/>
</dbReference>
<evidence type="ECO:0000256" key="2">
    <source>
        <dbReference type="ARBA" id="ARBA00023315"/>
    </source>
</evidence>
<dbReference type="KEGG" id="gms:SOIL9_38480"/>
<dbReference type="Proteomes" id="UP000464178">
    <property type="component" value="Chromosome"/>
</dbReference>
<protein>
    <recommendedName>
        <fullName evidence="3">N-acetyltransferase domain-containing protein</fullName>
    </recommendedName>
</protein>
<dbReference type="InterPro" id="IPR016181">
    <property type="entry name" value="Acyl_CoA_acyltransferase"/>
</dbReference>
<dbReference type="InterPro" id="IPR000182">
    <property type="entry name" value="GNAT_dom"/>
</dbReference>
<organism evidence="4 5">
    <name type="scientific">Gemmata massiliana</name>
    <dbReference type="NCBI Taxonomy" id="1210884"/>
    <lineage>
        <taxon>Bacteria</taxon>
        <taxon>Pseudomonadati</taxon>
        <taxon>Planctomycetota</taxon>
        <taxon>Planctomycetia</taxon>
        <taxon>Gemmatales</taxon>
        <taxon>Gemmataceae</taxon>
        <taxon>Gemmata</taxon>
    </lineage>
</organism>
<dbReference type="InterPro" id="IPR050832">
    <property type="entry name" value="Bact_Acetyltransf"/>
</dbReference>
<evidence type="ECO:0000259" key="3">
    <source>
        <dbReference type="PROSITE" id="PS51186"/>
    </source>
</evidence>
<proteinExistence type="predicted"/>
<sequence>MVNLRPARESDLPYLIALAQRSWLSAFKESAPDEFVREWLARDFENEWYPKYWPEMTVAEIDGVVVGLVQPTKDEINGLWVDPAAQAQGVGTALLYHGEREIASAGYDRAWLSCSGFNPNARRFYLARGYRHVRSEAKPRAGGVIEEMCYYEFVLPRIHSSECPRSG</sequence>
<dbReference type="Pfam" id="PF00583">
    <property type="entry name" value="Acetyltransf_1"/>
    <property type="match status" value="1"/>
</dbReference>
<dbReference type="EMBL" id="LR593886">
    <property type="protein sequence ID" value="VTR93866.1"/>
    <property type="molecule type" value="Genomic_DNA"/>
</dbReference>
<evidence type="ECO:0000256" key="1">
    <source>
        <dbReference type="ARBA" id="ARBA00022679"/>
    </source>
</evidence>
<dbReference type="SUPFAM" id="SSF55729">
    <property type="entry name" value="Acyl-CoA N-acyltransferases (Nat)"/>
    <property type="match status" value="1"/>
</dbReference>
<gene>
    <name evidence="4" type="ORF">SOIL9_38480</name>
</gene>